<protein>
    <submittedName>
        <fullName evidence="1">Uncharacterized protein</fullName>
    </submittedName>
</protein>
<name>K1QH10_MAGGI</name>
<reference evidence="1" key="1">
    <citation type="journal article" date="2012" name="Nature">
        <title>The oyster genome reveals stress adaptation and complexity of shell formation.</title>
        <authorList>
            <person name="Zhang G."/>
            <person name="Fang X."/>
            <person name="Guo X."/>
            <person name="Li L."/>
            <person name="Luo R."/>
            <person name="Xu F."/>
            <person name="Yang P."/>
            <person name="Zhang L."/>
            <person name="Wang X."/>
            <person name="Qi H."/>
            <person name="Xiong Z."/>
            <person name="Que H."/>
            <person name="Xie Y."/>
            <person name="Holland P.W."/>
            <person name="Paps J."/>
            <person name="Zhu Y."/>
            <person name="Wu F."/>
            <person name="Chen Y."/>
            <person name="Wang J."/>
            <person name="Peng C."/>
            <person name="Meng J."/>
            <person name="Yang L."/>
            <person name="Liu J."/>
            <person name="Wen B."/>
            <person name="Zhang N."/>
            <person name="Huang Z."/>
            <person name="Zhu Q."/>
            <person name="Feng Y."/>
            <person name="Mount A."/>
            <person name="Hedgecock D."/>
            <person name="Xu Z."/>
            <person name="Liu Y."/>
            <person name="Domazet-Loso T."/>
            <person name="Du Y."/>
            <person name="Sun X."/>
            <person name="Zhang S."/>
            <person name="Liu B."/>
            <person name="Cheng P."/>
            <person name="Jiang X."/>
            <person name="Li J."/>
            <person name="Fan D."/>
            <person name="Wang W."/>
            <person name="Fu W."/>
            <person name="Wang T."/>
            <person name="Wang B."/>
            <person name="Zhang J."/>
            <person name="Peng Z."/>
            <person name="Li Y."/>
            <person name="Li N."/>
            <person name="Wang J."/>
            <person name="Chen M."/>
            <person name="He Y."/>
            <person name="Tan F."/>
            <person name="Song X."/>
            <person name="Zheng Q."/>
            <person name="Huang R."/>
            <person name="Yang H."/>
            <person name="Du X."/>
            <person name="Chen L."/>
            <person name="Yang M."/>
            <person name="Gaffney P.M."/>
            <person name="Wang S."/>
            <person name="Luo L."/>
            <person name="She Z."/>
            <person name="Ming Y."/>
            <person name="Huang W."/>
            <person name="Zhang S."/>
            <person name="Huang B."/>
            <person name="Zhang Y."/>
            <person name="Qu T."/>
            <person name="Ni P."/>
            <person name="Miao G."/>
            <person name="Wang J."/>
            <person name="Wang Q."/>
            <person name="Steinberg C.E."/>
            <person name="Wang H."/>
            <person name="Li N."/>
            <person name="Qian L."/>
            <person name="Zhang G."/>
            <person name="Li Y."/>
            <person name="Yang H."/>
            <person name="Liu X."/>
            <person name="Wang J."/>
            <person name="Yin Y."/>
            <person name="Wang J."/>
        </authorList>
    </citation>
    <scope>NUCLEOTIDE SEQUENCE [LARGE SCALE GENOMIC DNA]</scope>
    <source>
        <strain evidence="1">05x7-T-G4-1.051#20</strain>
    </source>
</reference>
<sequence>MKKIAIIVWLFPLSIVCGTVLPCPPCTGVHGMYICTDSTTCVRLIKDELEPARKIRLFTCAVTVRVHGWGDERLPLITDRHGKICHQSHGSEDDEIFDVPSATGFLAWAITCTLAIILIILKKYLEEESPCLQTIPTSSITSEPLECENIVPYRMCGHPCNICLQSEYLKPSQFASDHSYCTNIRTIGTMTEVTDNSTGSFNGKILTSIPFKKISPYLDEEEKVSLFMDDSLTGSNFDDSHGSRDPTFVIDEDESFDAQKQVISNLCVKELKKFVTRNNLKTNIAPSTGVLACHVHSLVRGSRSFKKSA</sequence>
<gene>
    <name evidence="1" type="ORF">CGI_10005048</name>
</gene>
<accession>K1QH10</accession>
<dbReference type="HOGENOM" id="CLU_900939_0_0_1"/>
<dbReference type="InParanoid" id="K1QH10"/>
<proteinExistence type="predicted"/>
<dbReference type="EMBL" id="JH816983">
    <property type="protein sequence ID" value="EKC28080.1"/>
    <property type="molecule type" value="Genomic_DNA"/>
</dbReference>
<evidence type="ECO:0000313" key="1">
    <source>
        <dbReference type="EMBL" id="EKC28080.1"/>
    </source>
</evidence>
<dbReference type="AlphaFoldDB" id="K1QH10"/>
<organism evidence="1">
    <name type="scientific">Magallana gigas</name>
    <name type="common">Pacific oyster</name>
    <name type="synonym">Crassostrea gigas</name>
    <dbReference type="NCBI Taxonomy" id="29159"/>
    <lineage>
        <taxon>Eukaryota</taxon>
        <taxon>Metazoa</taxon>
        <taxon>Spiralia</taxon>
        <taxon>Lophotrochozoa</taxon>
        <taxon>Mollusca</taxon>
        <taxon>Bivalvia</taxon>
        <taxon>Autobranchia</taxon>
        <taxon>Pteriomorphia</taxon>
        <taxon>Ostreida</taxon>
        <taxon>Ostreoidea</taxon>
        <taxon>Ostreidae</taxon>
        <taxon>Magallana</taxon>
    </lineage>
</organism>